<dbReference type="EMBL" id="DXFD01000063">
    <property type="protein sequence ID" value="HIX46902.1"/>
    <property type="molecule type" value="Genomic_DNA"/>
</dbReference>
<reference evidence="1" key="2">
    <citation type="submission" date="2021-04" db="EMBL/GenBank/DDBJ databases">
        <authorList>
            <person name="Gilroy R."/>
        </authorList>
    </citation>
    <scope>NUCLEOTIDE SEQUENCE</scope>
    <source>
        <strain evidence="1">26628</strain>
    </source>
</reference>
<accession>A0A9D1VUH0</accession>
<evidence type="ECO:0000313" key="2">
    <source>
        <dbReference type="Proteomes" id="UP000824249"/>
    </source>
</evidence>
<evidence type="ECO:0000313" key="1">
    <source>
        <dbReference type="EMBL" id="HIX46902.1"/>
    </source>
</evidence>
<dbReference type="AlphaFoldDB" id="A0A9D1VUH0"/>
<dbReference type="Proteomes" id="UP000824249">
    <property type="component" value="Unassembled WGS sequence"/>
</dbReference>
<gene>
    <name evidence="1" type="ORF">H9737_04335</name>
</gene>
<comment type="caution">
    <text evidence="1">The sequence shown here is derived from an EMBL/GenBank/DDBJ whole genome shotgun (WGS) entry which is preliminary data.</text>
</comment>
<name>A0A9D1VUH0_9FIRM</name>
<sequence>MGYGAFAFFGAGYCKIILDMLQYNTKKWYFCTTTAGAAVCRPRFTFIVLARLFGVGASRGDMAAAFLFVQGLRGKEDEPHKNAAA</sequence>
<protein>
    <submittedName>
        <fullName evidence="1">Uncharacterized protein</fullName>
    </submittedName>
</protein>
<proteinExistence type="predicted"/>
<organism evidence="1 2">
    <name type="scientific">Candidatus Borkfalkia faecigallinarum</name>
    <dbReference type="NCBI Taxonomy" id="2838509"/>
    <lineage>
        <taxon>Bacteria</taxon>
        <taxon>Bacillati</taxon>
        <taxon>Bacillota</taxon>
        <taxon>Clostridia</taxon>
        <taxon>Christensenellales</taxon>
        <taxon>Christensenellaceae</taxon>
        <taxon>Candidatus Borkfalkia</taxon>
    </lineage>
</organism>
<reference evidence="1" key="1">
    <citation type="journal article" date="2021" name="PeerJ">
        <title>Extensive microbial diversity within the chicken gut microbiome revealed by metagenomics and culture.</title>
        <authorList>
            <person name="Gilroy R."/>
            <person name="Ravi A."/>
            <person name="Getino M."/>
            <person name="Pursley I."/>
            <person name="Horton D.L."/>
            <person name="Alikhan N.F."/>
            <person name="Baker D."/>
            <person name="Gharbi K."/>
            <person name="Hall N."/>
            <person name="Watson M."/>
            <person name="Adriaenssens E.M."/>
            <person name="Foster-Nyarko E."/>
            <person name="Jarju S."/>
            <person name="Secka A."/>
            <person name="Antonio M."/>
            <person name="Oren A."/>
            <person name="Chaudhuri R.R."/>
            <person name="La Ragione R."/>
            <person name="Hildebrand F."/>
            <person name="Pallen M.J."/>
        </authorList>
    </citation>
    <scope>NUCLEOTIDE SEQUENCE</scope>
    <source>
        <strain evidence="1">26628</strain>
    </source>
</reference>